<name>A0A286G2D3_9PROT</name>
<dbReference type="AlphaFoldDB" id="A0A286G2D3"/>
<feature type="transmembrane region" description="Helical" evidence="1">
    <location>
        <begin position="172"/>
        <end position="189"/>
    </location>
</feature>
<evidence type="ECO:0000259" key="2">
    <source>
        <dbReference type="Pfam" id="PF17159"/>
    </source>
</evidence>
<feature type="transmembrane region" description="Helical" evidence="1">
    <location>
        <begin position="230"/>
        <end position="248"/>
    </location>
</feature>
<evidence type="ECO:0000313" key="4">
    <source>
        <dbReference type="Proteomes" id="UP000219621"/>
    </source>
</evidence>
<feature type="transmembrane region" description="Helical" evidence="1">
    <location>
        <begin position="12"/>
        <end position="31"/>
    </location>
</feature>
<dbReference type="InterPro" id="IPR033425">
    <property type="entry name" value="MASE3"/>
</dbReference>
<organism evidence="3 4">
    <name type="scientific">Caenispirillum bisanense</name>
    <dbReference type="NCBI Taxonomy" id="414052"/>
    <lineage>
        <taxon>Bacteria</taxon>
        <taxon>Pseudomonadati</taxon>
        <taxon>Pseudomonadota</taxon>
        <taxon>Alphaproteobacteria</taxon>
        <taxon>Rhodospirillales</taxon>
        <taxon>Novispirillaceae</taxon>
        <taxon>Caenispirillum</taxon>
    </lineage>
</organism>
<sequence>MSRETILRPTVTIARGAVLPAAAAAVLAVVYSVDFLAFHTVAELFAVCVGASLFFVTMPLARVDVEPAAVHLGAGYLWVALLDLLHVLFFEGMNLHPHGGANAGAQLWVMGRLIEALLLLTLPLAVAAKRPAGRAMPFAAFGALALAGYAAVEQQVMPDAYVAGSGLTAFKVGAEYVIITVLAVTLLLLRRHRRRLGEELYGPLVASVGLTIAAEVLFTLYVVVDGPLNAVGHILKVWSYWFILRALLQRRHA</sequence>
<dbReference type="Pfam" id="PF17159">
    <property type="entry name" value="MASE3"/>
    <property type="match status" value="1"/>
</dbReference>
<keyword evidence="1" id="KW-0472">Membrane</keyword>
<keyword evidence="1" id="KW-1133">Transmembrane helix</keyword>
<proteinExistence type="predicted"/>
<evidence type="ECO:0000256" key="1">
    <source>
        <dbReference type="SAM" id="Phobius"/>
    </source>
</evidence>
<protein>
    <submittedName>
        <fullName evidence="3">Membrane-associated sensor protein</fullName>
    </submittedName>
</protein>
<dbReference type="OrthoDB" id="9805474at2"/>
<feature type="transmembrane region" description="Helical" evidence="1">
    <location>
        <begin position="201"/>
        <end position="224"/>
    </location>
</feature>
<feature type="transmembrane region" description="Helical" evidence="1">
    <location>
        <begin position="135"/>
        <end position="152"/>
    </location>
</feature>
<dbReference type="EMBL" id="OCNJ01000001">
    <property type="protein sequence ID" value="SOD89628.1"/>
    <property type="molecule type" value="Genomic_DNA"/>
</dbReference>
<reference evidence="3 4" key="1">
    <citation type="submission" date="2017-09" db="EMBL/GenBank/DDBJ databases">
        <authorList>
            <person name="Ehlers B."/>
            <person name="Leendertz F.H."/>
        </authorList>
    </citation>
    <scope>NUCLEOTIDE SEQUENCE [LARGE SCALE GENOMIC DNA]</scope>
    <source>
        <strain evidence="3 4">USBA 140</strain>
    </source>
</reference>
<dbReference type="RefSeq" id="WP_097277182.1">
    <property type="nucleotide sequence ID" value="NZ_OCNJ01000001.1"/>
</dbReference>
<feature type="transmembrane region" description="Helical" evidence="1">
    <location>
        <begin position="109"/>
        <end position="128"/>
    </location>
</feature>
<keyword evidence="4" id="KW-1185">Reference proteome</keyword>
<evidence type="ECO:0000313" key="3">
    <source>
        <dbReference type="EMBL" id="SOD89628.1"/>
    </source>
</evidence>
<feature type="transmembrane region" description="Helical" evidence="1">
    <location>
        <begin position="37"/>
        <end position="56"/>
    </location>
</feature>
<feature type="domain" description="Membrane-associated sensor" evidence="2">
    <location>
        <begin position="33"/>
        <end position="249"/>
    </location>
</feature>
<accession>A0A286G2D3</accession>
<feature type="transmembrane region" description="Helical" evidence="1">
    <location>
        <begin position="68"/>
        <end position="89"/>
    </location>
</feature>
<gene>
    <name evidence="3" type="ORF">SAMN05421508_101282</name>
</gene>
<keyword evidence="1" id="KW-0812">Transmembrane</keyword>
<dbReference type="Proteomes" id="UP000219621">
    <property type="component" value="Unassembled WGS sequence"/>
</dbReference>